<evidence type="ECO:0000313" key="1">
    <source>
        <dbReference type="EMBL" id="MBD2152057.1"/>
    </source>
</evidence>
<keyword evidence="2" id="KW-1185">Reference proteome</keyword>
<dbReference type="Proteomes" id="UP000631421">
    <property type="component" value="Unassembled WGS sequence"/>
</dbReference>
<gene>
    <name evidence="1" type="ORF">H6F44_18295</name>
</gene>
<proteinExistence type="predicted"/>
<reference evidence="1" key="1">
    <citation type="journal article" date="2015" name="ISME J.">
        <title>Draft Genome Sequence of Streptomyces incarnatus NRRL8089, which Produces the Nucleoside Antibiotic Sinefungin.</title>
        <authorList>
            <person name="Oshima K."/>
            <person name="Hattori M."/>
            <person name="Shimizu H."/>
            <person name="Fukuda K."/>
            <person name="Nemoto M."/>
            <person name="Inagaki K."/>
            <person name="Tamura T."/>
        </authorList>
    </citation>
    <scope>NUCLEOTIDE SEQUENCE</scope>
    <source>
        <strain evidence="1">FACHB-1277</strain>
    </source>
</reference>
<name>A0A926UVL9_9CYAN</name>
<dbReference type="AlphaFoldDB" id="A0A926UVL9"/>
<evidence type="ECO:0008006" key="3">
    <source>
        <dbReference type="Google" id="ProtNLM"/>
    </source>
</evidence>
<dbReference type="EMBL" id="JACJPY010000078">
    <property type="protein sequence ID" value="MBD2152057.1"/>
    <property type="molecule type" value="Genomic_DNA"/>
</dbReference>
<dbReference type="InterPro" id="IPR029016">
    <property type="entry name" value="GAF-like_dom_sf"/>
</dbReference>
<dbReference type="Gene3D" id="3.30.450.40">
    <property type="match status" value="1"/>
</dbReference>
<reference evidence="1" key="2">
    <citation type="submission" date="2020-08" db="EMBL/GenBank/DDBJ databases">
        <authorList>
            <person name="Chen M."/>
            <person name="Teng W."/>
            <person name="Zhao L."/>
            <person name="Hu C."/>
            <person name="Zhou Y."/>
            <person name="Han B."/>
            <person name="Song L."/>
            <person name="Shu W."/>
        </authorList>
    </citation>
    <scope>NUCLEOTIDE SEQUENCE</scope>
    <source>
        <strain evidence="1">FACHB-1277</strain>
    </source>
</reference>
<evidence type="ECO:0000313" key="2">
    <source>
        <dbReference type="Proteomes" id="UP000631421"/>
    </source>
</evidence>
<organism evidence="1 2">
    <name type="scientific">Pseudanabaena cinerea FACHB-1277</name>
    <dbReference type="NCBI Taxonomy" id="2949581"/>
    <lineage>
        <taxon>Bacteria</taxon>
        <taxon>Bacillati</taxon>
        <taxon>Cyanobacteriota</taxon>
        <taxon>Cyanophyceae</taxon>
        <taxon>Pseudanabaenales</taxon>
        <taxon>Pseudanabaenaceae</taxon>
        <taxon>Pseudanabaena</taxon>
        <taxon>Pseudanabaena cinerea</taxon>
    </lineage>
</organism>
<comment type="caution">
    <text evidence="1">The sequence shown here is derived from an EMBL/GenBank/DDBJ whole genome shotgun (WGS) entry which is preliminary data.</text>
</comment>
<accession>A0A926UVL9</accession>
<sequence length="385" mass="43681">MLASESVEQLLRIFLTEVGEKLNVDRVAVCRAIAPQQLKVLVEAISSDCQAIKNNIYPIQYFGVDSFISFPRDRAITFADTSEITETLSIHHQWQSTLVRGMISAPILFDCPDSDSQSYVWGIAIAQCQHPQQWQPEETAGFWEITQALGECLQYWSLLMRSAKMRSLNHNHQSTYHHQLSATIPNSCDFVPNMQLIELDDLDDMDELQCTRVVISDEMLANADTMATEIAIINSFGLIEDPEIANQNGALSTSDNILNQGINRAMQRLEQYFDQQSVGVEDEFIDAESKTEEDILENITQPHYGSTEEKVKYLQQKVIVLIDDLQQKVHEIVTLRSQLQQLVKSRDEFRQILDVLQSENLSQSAQKAVTEIAKVLQSTSNRDIL</sequence>
<protein>
    <recommendedName>
        <fullName evidence="3">GAF domain-containing protein</fullName>
    </recommendedName>
</protein>
<dbReference type="SUPFAM" id="SSF55781">
    <property type="entry name" value="GAF domain-like"/>
    <property type="match status" value="1"/>
</dbReference>